<protein>
    <submittedName>
        <fullName evidence="1">Uncharacterized protein</fullName>
    </submittedName>
</protein>
<gene>
    <name evidence="1" type="ORF">H9853_02230</name>
</gene>
<organism evidence="1 2">
    <name type="scientific">Candidatus Sphingobacterium stercoripullorum</name>
    <dbReference type="NCBI Taxonomy" id="2838759"/>
    <lineage>
        <taxon>Bacteria</taxon>
        <taxon>Pseudomonadati</taxon>
        <taxon>Bacteroidota</taxon>
        <taxon>Sphingobacteriia</taxon>
        <taxon>Sphingobacteriales</taxon>
        <taxon>Sphingobacteriaceae</taxon>
        <taxon>Sphingobacterium</taxon>
    </lineage>
</organism>
<proteinExistence type="predicted"/>
<reference evidence="1" key="2">
    <citation type="submission" date="2021-04" db="EMBL/GenBank/DDBJ databases">
        <authorList>
            <person name="Gilroy R."/>
        </authorList>
    </citation>
    <scope>NUCLEOTIDE SEQUENCE</scope>
    <source>
        <strain evidence="1">1719</strain>
    </source>
</reference>
<comment type="caution">
    <text evidence="1">The sequence shown here is derived from an EMBL/GenBank/DDBJ whole genome shotgun (WGS) entry which is preliminary data.</text>
</comment>
<accession>A0A9D1W7V4</accession>
<reference evidence="1" key="1">
    <citation type="journal article" date="2021" name="PeerJ">
        <title>Extensive microbial diversity within the chicken gut microbiome revealed by metagenomics and culture.</title>
        <authorList>
            <person name="Gilroy R."/>
            <person name="Ravi A."/>
            <person name="Getino M."/>
            <person name="Pursley I."/>
            <person name="Horton D.L."/>
            <person name="Alikhan N.F."/>
            <person name="Baker D."/>
            <person name="Gharbi K."/>
            <person name="Hall N."/>
            <person name="Watson M."/>
            <person name="Adriaenssens E.M."/>
            <person name="Foster-Nyarko E."/>
            <person name="Jarju S."/>
            <person name="Secka A."/>
            <person name="Antonio M."/>
            <person name="Oren A."/>
            <person name="Chaudhuri R.R."/>
            <person name="La Ragione R."/>
            <person name="Hildebrand F."/>
            <person name="Pallen M.J."/>
        </authorList>
    </citation>
    <scope>NUCLEOTIDE SEQUENCE</scope>
    <source>
        <strain evidence="1">1719</strain>
    </source>
</reference>
<dbReference type="EMBL" id="DXEZ01000063">
    <property type="protein sequence ID" value="HIX53818.1"/>
    <property type="molecule type" value="Genomic_DNA"/>
</dbReference>
<name>A0A9D1W7V4_9SPHI</name>
<dbReference type="Proteomes" id="UP000824156">
    <property type="component" value="Unassembled WGS sequence"/>
</dbReference>
<sequence>MKEKHHWLRVKFSYDDFLTLKTRAKSDRTNYSEYIRTLVRETRLKENFSTQELQLLRDLSNLGN</sequence>
<dbReference type="InterPro" id="IPR053842">
    <property type="entry name" value="NikA-like"/>
</dbReference>
<dbReference type="AlphaFoldDB" id="A0A9D1W7V4"/>
<dbReference type="Pfam" id="PF21983">
    <property type="entry name" value="NikA-like"/>
    <property type="match status" value="1"/>
</dbReference>
<evidence type="ECO:0000313" key="1">
    <source>
        <dbReference type="EMBL" id="HIX53818.1"/>
    </source>
</evidence>
<feature type="non-terminal residue" evidence="1">
    <location>
        <position position="64"/>
    </location>
</feature>
<evidence type="ECO:0000313" key="2">
    <source>
        <dbReference type="Proteomes" id="UP000824156"/>
    </source>
</evidence>